<proteinExistence type="predicted"/>
<name>A0ABM9NJ21_9GAMM</name>
<evidence type="ECO:0000313" key="1">
    <source>
        <dbReference type="EMBL" id="CAL1240624.1"/>
    </source>
</evidence>
<dbReference type="RefSeq" id="WP_348757210.1">
    <property type="nucleotide sequence ID" value="NZ_OZ026884.1"/>
</dbReference>
<evidence type="ECO:0000313" key="2">
    <source>
        <dbReference type="Proteomes" id="UP001497493"/>
    </source>
</evidence>
<protein>
    <submittedName>
        <fullName evidence="1">Uncharacterized protein</fullName>
    </submittedName>
</protein>
<sequence>MWICFNDAFLSIVDKAKTPGCLVVRARRMADIARVFPDAEIVAGAGTDYHYRAEIPREIVAQAVADRILAIDYPNFKNSVKEKRLHSVYEKVWGVMMGLQR</sequence>
<reference evidence="1 2" key="1">
    <citation type="submission" date="2024-04" db="EMBL/GenBank/DDBJ databases">
        <authorList>
            <person name="Cremers G."/>
        </authorList>
    </citation>
    <scope>NUCLEOTIDE SEQUENCE [LARGE SCALE GENOMIC DNA]</scope>
    <source>
        <strain evidence="1">MeCH1-AG</strain>
    </source>
</reference>
<accession>A0ABM9NJ21</accession>
<gene>
    <name evidence="1" type="ORF">MECH1_V1_1848</name>
</gene>
<dbReference type="EMBL" id="OZ026884">
    <property type="protein sequence ID" value="CAL1240624.1"/>
    <property type="molecule type" value="Genomic_DNA"/>
</dbReference>
<dbReference type="Proteomes" id="UP001497493">
    <property type="component" value="Chromosome"/>
</dbReference>
<keyword evidence="2" id="KW-1185">Reference proteome</keyword>
<organism evidence="1 2">
    <name type="scientific">Candidatus Methylocalor cossyra</name>
    <dbReference type="NCBI Taxonomy" id="3108543"/>
    <lineage>
        <taxon>Bacteria</taxon>
        <taxon>Pseudomonadati</taxon>
        <taxon>Pseudomonadota</taxon>
        <taxon>Gammaproteobacteria</taxon>
        <taxon>Methylococcales</taxon>
        <taxon>Methylococcaceae</taxon>
        <taxon>Candidatus Methylocalor</taxon>
    </lineage>
</organism>